<evidence type="ECO:0000313" key="2">
    <source>
        <dbReference type="Proteomes" id="UP001055879"/>
    </source>
</evidence>
<sequence>MEETDSFNPGSLVKHLRESMSQVLHSADIDPQYQKKLLDVLVKMMFKALIMALHQLKTSYIIEVRISCFKDLYHAK</sequence>
<proteinExistence type="predicted"/>
<dbReference type="Proteomes" id="UP001055879">
    <property type="component" value="Linkage Group LG13"/>
</dbReference>
<organism evidence="1 2">
    <name type="scientific">Arctium lappa</name>
    <name type="common">Greater burdock</name>
    <name type="synonym">Lappa major</name>
    <dbReference type="NCBI Taxonomy" id="4217"/>
    <lineage>
        <taxon>Eukaryota</taxon>
        <taxon>Viridiplantae</taxon>
        <taxon>Streptophyta</taxon>
        <taxon>Embryophyta</taxon>
        <taxon>Tracheophyta</taxon>
        <taxon>Spermatophyta</taxon>
        <taxon>Magnoliopsida</taxon>
        <taxon>eudicotyledons</taxon>
        <taxon>Gunneridae</taxon>
        <taxon>Pentapetalae</taxon>
        <taxon>asterids</taxon>
        <taxon>campanulids</taxon>
        <taxon>Asterales</taxon>
        <taxon>Asteraceae</taxon>
        <taxon>Carduoideae</taxon>
        <taxon>Cardueae</taxon>
        <taxon>Arctiinae</taxon>
        <taxon>Arctium</taxon>
    </lineage>
</organism>
<evidence type="ECO:0000313" key="1">
    <source>
        <dbReference type="EMBL" id="KAI3680830.1"/>
    </source>
</evidence>
<reference evidence="2" key="1">
    <citation type="journal article" date="2022" name="Mol. Ecol. Resour.">
        <title>The genomes of chicory, endive, great burdock and yacon provide insights into Asteraceae palaeo-polyploidization history and plant inulin production.</title>
        <authorList>
            <person name="Fan W."/>
            <person name="Wang S."/>
            <person name="Wang H."/>
            <person name="Wang A."/>
            <person name="Jiang F."/>
            <person name="Liu H."/>
            <person name="Zhao H."/>
            <person name="Xu D."/>
            <person name="Zhang Y."/>
        </authorList>
    </citation>
    <scope>NUCLEOTIDE SEQUENCE [LARGE SCALE GENOMIC DNA]</scope>
    <source>
        <strain evidence="2">cv. Niubang</strain>
    </source>
</reference>
<reference evidence="1 2" key="2">
    <citation type="journal article" date="2022" name="Mol. Ecol. Resour.">
        <title>The genomes of chicory, endive, great burdock and yacon provide insights into Asteraceae paleo-polyploidization history and plant inulin production.</title>
        <authorList>
            <person name="Fan W."/>
            <person name="Wang S."/>
            <person name="Wang H."/>
            <person name="Wang A."/>
            <person name="Jiang F."/>
            <person name="Liu H."/>
            <person name="Zhao H."/>
            <person name="Xu D."/>
            <person name="Zhang Y."/>
        </authorList>
    </citation>
    <scope>NUCLEOTIDE SEQUENCE [LARGE SCALE GENOMIC DNA]</scope>
    <source>
        <strain evidence="2">cv. Niubang</strain>
    </source>
</reference>
<accession>A0ACB8Y7L8</accession>
<dbReference type="EMBL" id="CM042059">
    <property type="protein sequence ID" value="KAI3680830.1"/>
    <property type="molecule type" value="Genomic_DNA"/>
</dbReference>
<comment type="caution">
    <text evidence="1">The sequence shown here is derived from an EMBL/GenBank/DDBJ whole genome shotgun (WGS) entry which is preliminary data.</text>
</comment>
<gene>
    <name evidence="1" type="ORF">L6452_35606</name>
</gene>
<keyword evidence="2" id="KW-1185">Reference proteome</keyword>
<protein>
    <submittedName>
        <fullName evidence="1">Uncharacterized protein</fullName>
    </submittedName>
</protein>
<name>A0ACB8Y7L8_ARCLA</name>